<dbReference type="EMBL" id="WWCN01000005">
    <property type="protein sequence ID" value="MYM22946.1"/>
    <property type="molecule type" value="Genomic_DNA"/>
</dbReference>
<keyword evidence="2" id="KW-1185">Reference proteome</keyword>
<accession>A0A6L8K6F8</accession>
<evidence type="ECO:0000313" key="2">
    <source>
        <dbReference type="Proteomes" id="UP000479335"/>
    </source>
</evidence>
<name>A0A6L8K6F8_9BURK</name>
<dbReference type="Pfam" id="PF14375">
    <property type="entry name" value="Cys_rich_CWC"/>
    <property type="match status" value="1"/>
</dbReference>
<reference evidence="1 2" key="1">
    <citation type="submission" date="2019-12" db="EMBL/GenBank/DDBJ databases">
        <title>Novel species isolated from a subtropical stream in China.</title>
        <authorList>
            <person name="Lu H."/>
        </authorList>
    </citation>
    <scope>NUCLEOTIDE SEQUENCE [LARGE SCALE GENOMIC DNA]</scope>
    <source>
        <strain evidence="1 2">FT135W</strain>
    </source>
</reference>
<protein>
    <recommendedName>
        <fullName evidence="3">Cysteine-rich CWC family protein</fullName>
    </recommendedName>
</protein>
<dbReference type="RefSeq" id="WP_161006445.1">
    <property type="nucleotide sequence ID" value="NZ_WWCN01000005.1"/>
</dbReference>
<sequence length="72" mass="7517">MSTCSRCGAHFSCAMTDADPAAPAQPCWCTYLPPAVAVPSVPGASCWCPDCLKQHIIEQTQTPPKPALDNGA</sequence>
<organism evidence="1 2">
    <name type="scientific">Duganella flavida</name>
    <dbReference type="NCBI Taxonomy" id="2692175"/>
    <lineage>
        <taxon>Bacteria</taxon>
        <taxon>Pseudomonadati</taxon>
        <taxon>Pseudomonadota</taxon>
        <taxon>Betaproteobacteria</taxon>
        <taxon>Burkholderiales</taxon>
        <taxon>Oxalobacteraceae</taxon>
        <taxon>Telluria group</taxon>
        <taxon>Duganella</taxon>
    </lineage>
</organism>
<evidence type="ECO:0008006" key="3">
    <source>
        <dbReference type="Google" id="ProtNLM"/>
    </source>
</evidence>
<proteinExistence type="predicted"/>
<gene>
    <name evidence="1" type="ORF">GTP46_09850</name>
</gene>
<comment type="caution">
    <text evidence="1">The sequence shown here is derived from an EMBL/GenBank/DDBJ whole genome shotgun (WGS) entry which is preliminary data.</text>
</comment>
<evidence type="ECO:0000313" key="1">
    <source>
        <dbReference type="EMBL" id="MYM22946.1"/>
    </source>
</evidence>
<dbReference type="AlphaFoldDB" id="A0A6L8K6F8"/>
<dbReference type="InterPro" id="IPR032720">
    <property type="entry name" value="Cys_rich_CWC"/>
</dbReference>
<dbReference type="Proteomes" id="UP000479335">
    <property type="component" value="Unassembled WGS sequence"/>
</dbReference>